<dbReference type="Pfam" id="PF22938">
    <property type="entry name" value="Integrase_p58_C"/>
    <property type="match status" value="1"/>
</dbReference>
<sequence>MQTFSYKQDLINKLNSTFSIIKNNLEFTSANFSKFTGKIPKNKLIDVGDVVYLNTPRIKVNTTKKLAKLNQVPFRVIAKTSPVVFKIKHINEPGNIQTVHLNRIFKVPERATFEWETSENETLVDIRPTAVQCLQTEEEILSEFPPYTLPIEPGEYQDDLTNEGRRNNIVQTVFDGEQETSREPVLESQGCEVDDREVILIPSISNEEQVPIGELVVEVLKLVLMMRRKTFRMFLFQGKLRILKGGIKIQRKPGVVV</sequence>
<feature type="domain" description="Integrase p58-like C-terminal" evidence="1">
    <location>
        <begin position="73"/>
        <end position="103"/>
    </location>
</feature>
<comment type="caution">
    <text evidence="2">The sequence shown here is derived from an EMBL/GenBank/DDBJ whole genome shotgun (WGS) entry which is preliminary data.</text>
</comment>
<dbReference type="AlphaFoldDB" id="A0A4Y2BJB0"/>
<accession>A0A4Y2BJB0</accession>
<evidence type="ECO:0000313" key="3">
    <source>
        <dbReference type="Proteomes" id="UP000499080"/>
    </source>
</evidence>
<evidence type="ECO:0000313" key="2">
    <source>
        <dbReference type="EMBL" id="GBL91827.1"/>
    </source>
</evidence>
<organism evidence="2 3">
    <name type="scientific">Araneus ventricosus</name>
    <name type="common">Orbweaver spider</name>
    <name type="synonym">Epeira ventricosa</name>
    <dbReference type="NCBI Taxonomy" id="182803"/>
    <lineage>
        <taxon>Eukaryota</taxon>
        <taxon>Metazoa</taxon>
        <taxon>Ecdysozoa</taxon>
        <taxon>Arthropoda</taxon>
        <taxon>Chelicerata</taxon>
        <taxon>Arachnida</taxon>
        <taxon>Araneae</taxon>
        <taxon>Araneomorphae</taxon>
        <taxon>Entelegynae</taxon>
        <taxon>Araneoidea</taxon>
        <taxon>Araneidae</taxon>
        <taxon>Araneus</taxon>
    </lineage>
</organism>
<dbReference type="InterPro" id="IPR054465">
    <property type="entry name" value="Integrase_p58-like_C"/>
</dbReference>
<protein>
    <recommendedName>
        <fullName evidence="1">Integrase p58-like C-terminal domain-containing protein</fullName>
    </recommendedName>
</protein>
<dbReference type="EMBL" id="BGPR01000082">
    <property type="protein sequence ID" value="GBL91827.1"/>
    <property type="molecule type" value="Genomic_DNA"/>
</dbReference>
<name>A0A4Y2BJB0_ARAVE</name>
<gene>
    <name evidence="2" type="ORF">AVEN_172751_1</name>
</gene>
<evidence type="ECO:0000259" key="1">
    <source>
        <dbReference type="Pfam" id="PF22938"/>
    </source>
</evidence>
<proteinExistence type="predicted"/>
<reference evidence="2 3" key="1">
    <citation type="journal article" date="2019" name="Sci. Rep.">
        <title>Orb-weaving spider Araneus ventricosus genome elucidates the spidroin gene catalogue.</title>
        <authorList>
            <person name="Kono N."/>
            <person name="Nakamura H."/>
            <person name="Ohtoshi R."/>
            <person name="Moran D.A.P."/>
            <person name="Shinohara A."/>
            <person name="Yoshida Y."/>
            <person name="Fujiwara M."/>
            <person name="Mori M."/>
            <person name="Tomita M."/>
            <person name="Arakawa K."/>
        </authorList>
    </citation>
    <scope>NUCLEOTIDE SEQUENCE [LARGE SCALE GENOMIC DNA]</scope>
</reference>
<dbReference type="Proteomes" id="UP000499080">
    <property type="component" value="Unassembled WGS sequence"/>
</dbReference>
<keyword evidence="3" id="KW-1185">Reference proteome</keyword>
<dbReference type="OrthoDB" id="10030726at2759"/>